<protein>
    <submittedName>
        <fullName evidence="1">Uncharacterized protein</fullName>
    </submittedName>
</protein>
<organism evidence="1">
    <name type="scientific">marine metagenome</name>
    <dbReference type="NCBI Taxonomy" id="408172"/>
    <lineage>
        <taxon>unclassified sequences</taxon>
        <taxon>metagenomes</taxon>
        <taxon>ecological metagenomes</taxon>
    </lineage>
</organism>
<reference evidence="1" key="1">
    <citation type="submission" date="2018-05" db="EMBL/GenBank/DDBJ databases">
        <authorList>
            <person name="Lanie J.A."/>
            <person name="Ng W.-L."/>
            <person name="Kazmierczak K.M."/>
            <person name="Andrzejewski T.M."/>
            <person name="Davidsen T.M."/>
            <person name="Wayne K.J."/>
            <person name="Tettelin H."/>
            <person name="Glass J.I."/>
            <person name="Rusch D."/>
            <person name="Podicherti R."/>
            <person name="Tsui H.-C.T."/>
            <person name="Winkler M.E."/>
        </authorList>
    </citation>
    <scope>NUCLEOTIDE SEQUENCE</scope>
</reference>
<dbReference type="AlphaFoldDB" id="A0A381ZSC5"/>
<name>A0A381ZSC5_9ZZZZ</name>
<evidence type="ECO:0000313" key="1">
    <source>
        <dbReference type="EMBL" id="SVA91861.1"/>
    </source>
</evidence>
<gene>
    <name evidence="1" type="ORF">METZ01_LOCUS144715</name>
</gene>
<accession>A0A381ZSC5</accession>
<dbReference type="EMBL" id="UINC01022379">
    <property type="protein sequence ID" value="SVA91861.1"/>
    <property type="molecule type" value="Genomic_DNA"/>
</dbReference>
<proteinExistence type="predicted"/>
<sequence length="70" mass="8092">MADTQMYQKTHIDELFAELNSDKFRNMPESEQLHRDAHLAIAYHDSGREIPDTIDPRVVGLMEKHGPSKE</sequence>